<evidence type="ECO:0000313" key="2">
    <source>
        <dbReference type="Proteomes" id="UP000247973"/>
    </source>
</evidence>
<comment type="caution">
    <text evidence="1">The sequence shown here is derived from an EMBL/GenBank/DDBJ whole genome shotgun (WGS) entry which is preliminary data.</text>
</comment>
<dbReference type="Proteomes" id="UP000247973">
    <property type="component" value="Unassembled WGS sequence"/>
</dbReference>
<accession>A0A2V3PJ42</accession>
<reference evidence="1 2" key="1">
    <citation type="submission" date="2018-03" db="EMBL/GenBank/DDBJ databases">
        <title>Genomic Encyclopedia of Archaeal and Bacterial Type Strains, Phase II (KMG-II): from individual species to whole genera.</title>
        <authorList>
            <person name="Goeker M."/>
        </authorList>
    </citation>
    <scope>NUCLEOTIDE SEQUENCE [LARGE SCALE GENOMIC DNA]</scope>
    <source>
        <strain evidence="1 2">DSM 100214</strain>
    </source>
</reference>
<evidence type="ECO:0000313" key="1">
    <source>
        <dbReference type="EMBL" id="PXV60112.1"/>
    </source>
</evidence>
<dbReference type="RefSeq" id="WP_110312160.1">
    <property type="nucleotide sequence ID" value="NZ_QICL01000031.1"/>
</dbReference>
<gene>
    <name evidence="1" type="ORF">CLV62_13132</name>
</gene>
<proteinExistence type="predicted"/>
<organism evidence="1 2">
    <name type="scientific">Dysgonomonas alginatilytica</name>
    <dbReference type="NCBI Taxonomy" id="1605892"/>
    <lineage>
        <taxon>Bacteria</taxon>
        <taxon>Pseudomonadati</taxon>
        <taxon>Bacteroidota</taxon>
        <taxon>Bacteroidia</taxon>
        <taxon>Bacteroidales</taxon>
        <taxon>Dysgonomonadaceae</taxon>
        <taxon>Dysgonomonas</taxon>
    </lineage>
</organism>
<sequence>MKRILTILIIIMLFAIKSSAQINFRNESGSHPINDEKLEKEINKNFKIPQNNELEFRLYTLPTLTNSSSLFVMRLNNKIWEAHLFRKNHNSSWVAEDVDNNGLDNLWSKLDKNQVLTLPDQEDIKDKMKIFKADTTAVLEDWGHMQTQVMDGVIYHFELTQYNYRRRAYSYHCPYTYLQKYPNIEELYRAYSIIILVYKHLGIPLSVC</sequence>
<name>A0A2V3PJ42_9BACT</name>
<protein>
    <submittedName>
        <fullName evidence="1">Uncharacterized protein</fullName>
    </submittedName>
</protein>
<dbReference type="AlphaFoldDB" id="A0A2V3PJ42"/>
<keyword evidence="2" id="KW-1185">Reference proteome</keyword>
<dbReference type="EMBL" id="QICL01000031">
    <property type="protein sequence ID" value="PXV60112.1"/>
    <property type="molecule type" value="Genomic_DNA"/>
</dbReference>